<name>A0A1R2CRP9_9CILI</name>
<dbReference type="EMBL" id="MPUH01000076">
    <property type="protein sequence ID" value="OMJ91679.1"/>
    <property type="molecule type" value="Genomic_DNA"/>
</dbReference>
<gene>
    <name evidence="1" type="ORF">SteCoe_5706</name>
</gene>
<protein>
    <submittedName>
        <fullName evidence="1">Uncharacterized protein</fullName>
    </submittedName>
</protein>
<evidence type="ECO:0000313" key="1">
    <source>
        <dbReference type="EMBL" id="OMJ91679.1"/>
    </source>
</evidence>
<accession>A0A1R2CRP9</accession>
<organism evidence="1 2">
    <name type="scientific">Stentor coeruleus</name>
    <dbReference type="NCBI Taxonomy" id="5963"/>
    <lineage>
        <taxon>Eukaryota</taxon>
        <taxon>Sar</taxon>
        <taxon>Alveolata</taxon>
        <taxon>Ciliophora</taxon>
        <taxon>Postciliodesmatophora</taxon>
        <taxon>Heterotrichea</taxon>
        <taxon>Heterotrichida</taxon>
        <taxon>Stentoridae</taxon>
        <taxon>Stentor</taxon>
    </lineage>
</organism>
<keyword evidence="2" id="KW-1185">Reference proteome</keyword>
<sequence length="66" mass="7818">MGNFCCNDEVTKGKKAEEYHFEIEKVKSYAQKNNYLLQPHLETVKEEPYECSEQSEYRSVSRASRH</sequence>
<evidence type="ECO:0000313" key="2">
    <source>
        <dbReference type="Proteomes" id="UP000187209"/>
    </source>
</evidence>
<proteinExistence type="predicted"/>
<reference evidence="1 2" key="1">
    <citation type="submission" date="2016-11" db="EMBL/GenBank/DDBJ databases">
        <title>The macronuclear genome of Stentor coeruleus: a giant cell with tiny introns.</title>
        <authorList>
            <person name="Slabodnick M."/>
            <person name="Ruby J.G."/>
            <person name="Reiff S.B."/>
            <person name="Swart E.C."/>
            <person name="Gosai S."/>
            <person name="Prabakaran S."/>
            <person name="Witkowska E."/>
            <person name="Larue G.E."/>
            <person name="Fisher S."/>
            <person name="Freeman R.M."/>
            <person name="Gunawardena J."/>
            <person name="Chu W."/>
            <person name="Stover N.A."/>
            <person name="Gregory B.D."/>
            <person name="Nowacki M."/>
            <person name="Derisi J."/>
            <person name="Roy S.W."/>
            <person name="Marshall W.F."/>
            <person name="Sood P."/>
        </authorList>
    </citation>
    <scope>NUCLEOTIDE SEQUENCE [LARGE SCALE GENOMIC DNA]</scope>
    <source>
        <strain evidence="1">WM001</strain>
    </source>
</reference>
<dbReference type="AlphaFoldDB" id="A0A1R2CRP9"/>
<comment type="caution">
    <text evidence="1">The sequence shown here is derived from an EMBL/GenBank/DDBJ whole genome shotgun (WGS) entry which is preliminary data.</text>
</comment>
<dbReference type="Proteomes" id="UP000187209">
    <property type="component" value="Unassembled WGS sequence"/>
</dbReference>